<dbReference type="SUPFAM" id="SSF55874">
    <property type="entry name" value="ATPase domain of HSP90 chaperone/DNA topoisomerase II/histidine kinase"/>
    <property type="match status" value="1"/>
</dbReference>
<dbReference type="EMBL" id="JAPWGY010000006">
    <property type="protein sequence ID" value="MCZ4282252.1"/>
    <property type="molecule type" value="Genomic_DNA"/>
</dbReference>
<protein>
    <recommendedName>
        <fullName evidence="2">histidine kinase</fullName>
        <ecNumber evidence="2">2.7.13.3</ecNumber>
    </recommendedName>
</protein>
<keyword evidence="10" id="KW-1185">Reference proteome</keyword>
<comment type="catalytic activity">
    <reaction evidence="1">
        <text>ATP + protein L-histidine = ADP + protein N-phospho-L-histidine.</text>
        <dbReference type="EC" id="2.7.13.3"/>
    </reaction>
</comment>
<dbReference type="CDD" id="cd00075">
    <property type="entry name" value="HATPase"/>
    <property type="match status" value="1"/>
</dbReference>
<dbReference type="SMART" id="SM00387">
    <property type="entry name" value="HATPase_c"/>
    <property type="match status" value="1"/>
</dbReference>
<dbReference type="CDD" id="cd00082">
    <property type="entry name" value="HisKA"/>
    <property type="match status" value="1"/>
</dbReference>
<dbReference type="RefSeq" id="WP_269424402.1">
    <property type="nucleotide sequence ID" value="NZ_JAPWGY010000006.1"/>
</dbReference>
<reference evidence="9" key="1">
    <citation type="submission" date="2022-12" db="EMBL/GenBank/DDBJ databases">
        <title>Bacterial isolates from different developmental stages of Nematostella vectensis.</title>
        <authorList>
            <person name="Fraune S."/>
        </authorList>
    </citation>
    <scope>NUCLEOTIDE SEQUENCE</scope>
    <source>
        <strain evidence="9">G21630-S1</strain>
    </source>
</reference>
<evidence type="ECO:0000256" key="5">
    <source>
        <dbReference type="ARBA" id="ARBA00022777"/>
    </source>
</evidence>
<dbReference type="EC" id="2.7.13.3" evidence="2"/>
<dbReference type="SUPFAM" id="SSF47384">
    <property type="entry name" value="Homodimeric domain of signal transducing histidine kinase"/>
    <property type="match status" value="1"/>
</dbReference>
<evidence type="ECO:0000259" key="8">
    <source>
        <dbReference type="PROSITE" id="PS50109"/>
    </source>
</evidence>
<evidence type="ECO:0000256" key="7">
    <source>
        <dbReference type="SAM" id="Phobius"/>
    </source>
</evidence>
<dbReference type="PROSITE" id="PS50109">
    <property type="entry name" value="HIS_KIN"/>
    <property type="match status" value="1"/>
</dbReference>
<keyword evidence="4" id="KW-0808">Transferase</keyword>
<dbReference type="InterPro" id="IPR003594">
    <property type="entry name" value="HATPase_dom"/>
</dbReference>
<proteinExistence type="predicted"/>
<dbReference type="InterPro" id="IPR050736">
    <property type="entry name" value="Sensor_HK_Regulatory"/>
</dbReference>
<evidence type="ECO:0000256" key="1">
    <source>
        <dbReference type="ARBA" id="ARBA00000085"/>
    </source>
</evidence>
<feature type="domain" description="Histidine kinase" evidence="8">
    <location>
        <begin position="100"/>
        <end position="321"/>
    </location>
</feature>
<feature type="transmembrane region" description="Helical" evidence="7">
    <location>
        <begin position="51"/>
        <end position="70"/>
    </location>
</feature>
<evidence type="ECO:0000313" key="9">
    <source>
        <dbReference type="EMBL" id="MCZ4282252.1"/>
    </source>
</evidence>
<feature type="transmembrane region" description="Helical" evidence="7">
    <location>
        <begin position="12"/>
        <end position="31"/>
    </location>
</feature>
<keyword evidence="5 9" id="KW-0418">Kinase</keyword>
<keyword evidence="3" id="KW-0597">Phosphoprotein</keyword>
<accession>A0ABT4LQP2</accession>
<dbReference type="PANTHER" id="PTHR43711">
    <property type="entry name" value="TWO-COMPONENT HISTIDINE KINASE"/>
    <property type="match status" value="1"/>
</dbReference>
<dbReference type="SMART" id="SM00388">
    <property type="entry name" value="HisKA"/>
    <property type="match status" value="1"/>
</dbReference>
<dbReference type="PANTHER" id="PTHR43711:SF26">
    <property type="entry name" value="SENSOR HISTIDINE KINASE RCSC"/>
    <property type="match status" value="1"/>
</dbReference>
<dbReference type="Pfam" id="PF02518">
    <property type="entry name" value="HATPase_c"/>
    <property type="match status" value="1"/>
</dbReference>
<evidence type="ECO:0000256" key="3">
    <source>
        <dbReference type="ARBA" id="ARBA00022553"/>
    </source>
</evidence>
<keyword evidence="7" id="KW-0472">Membrane</keyword>
<keyword evidence="6" id="KW-0902">Two-component regulatory system</keyword>
<dbReference type="InterPro" id="IPR036097">
    <property type="entry name" value="HisK_dim/P_sf"/>
</dbReference>
<dbReference type="Gene3D" id="1.10.287.130">
    <property type="match status" value="1"/>
</dbReference>
<keyword evidence="7" id="KW-0812">Transmembrane</keyword>
<comment type="caution">
    <text evidence="9">The sequence shown here is derived from an EMBL/GenBank/DDBJ whole genome shotgun (WGS) entry which is preliminary data.</text>
</comment>
<dbReference type="PRINTS" id="PR00344">
    <property type="entry name" value="BCTRLSENSOR"/>
</dbReference>
<dbReference type="Proteomes" id="UP001069802">
    <property type="component" value="Unassembled WGS sequence"/>
</dbReference>
<evidence type="ECO:0000256" key="6">
    <source>
        <dbReference type="ARBA" id="ARBA00023012"/>
    </source>
</evidence>
<name>A0ABT4LQP2_9PROT</name>
<dbReference type="InterPro" id="IPR036890">
    <property type="entry name" value="HATPase_C_sf"/>
</dbReference>
<dbReference type="InterPro" id="IPR003661">
    <property type="entry name" value="HisK_dim/P_dom"/>
</dbReference>
<sequence>MIKKVVNSRYIKFWIFLLFSIVFYSGLIYVDALETIYDFTREYEEWELDELLLLLLGMAFNYLLFLLFSLKSASAKALSSEREITQLTMENGAKYEFLTSMSHELRTPLNAVIGFSEMMRNEIFGPISPEKYKAYIDDIHESSGQLLTIIDKLLALSYLDTYKITLLEAEQSVLSLLKESIEASKIQASSKGIEITLKCSCEDTVLTLDPAMIKKSFVEILNNAVLNSPENTEIFIKIDRDLHKRLRITIQDQGPGISKDALRGIFEPFNQIDRNALTSSTGLGLGLTISKRYIELHGGSLRLKSKIREGTTVTITFPTIRDKPAQG</sequence>
<evidence type="ECO:0000313" key="10">
    <source>
        <dbReference type="Proteomes" id="UP001069802"/>
    </source>
</evidence>
<dbReference type="InterPro" id="IPR005467">
    <property type="entry name" value="His_kinase_dom"/>
</dbReference>
<dbReference type="Pfam" id="PF00512">
    <property type="entry name" value="HisKA"/>
    <property type="match status" value="1"/>
</dbReference>
<evidence type="ECO:0000256" key="2">
    <source>
        <dbReference type="ARBA" id="ARBA00012438"/>
    </source>
</evidence>
<dbReference type="GO" id="GO:0016301">
    <property type="term" value="F:kinase activity"/>
    <property type="evidence" value="ECO:0007669"/>
    <property type="project" value="UniProtKB-KW"/>
</dbReference>
<gene>
    <name evidence="9" type="ORF">O4H49_15800</name>
</gene>
<dbReference type="Gene3D" id="3.30.565.10">
    <property type="entry name" value="Histidine kinase-like ATPase, C-terminal domain"/>
    <property type="match status" value="1"/>
</dbReference>
<dbReference type="InterPro" id="IPR004358">
    <property type="entry name" value="Sig_transdc_His_kin-like_C"/>
</dbReference>
<keyword evidence="7" id="KW-1133">Transmembrane helix</keyword>
<organism evidence="9 10">
    <name type="scientific">Kiloniella laminariae</name>
    <dbReference type="NCBI Taxonomy" id="454162"/>
    <lineage>
        <taxon>Bacteria</taxon>
        <taxon>Pseudomonadati</taxon>
        <taxon>Pseudomonadota</taxon>
        <taxon>Alphaproteobacteria</taxon>
        <taxon>Rhodospirillales</taxon>
        <taxon>Kiloniellaceae</taxon>
        <taxon>Kiloniella</taxon>
    </lineage>
</organism>
<evidence type="ECO:0000256" key="4">
    <source>
        <dbReference type="ARBA" id="ARBA00022679"/>
    </source>
</evidence>